<dbReference type="AlphaFoldDB" id="E9FRI3"/>
<dbReference type="Proteomes" id="UP000000305">
    <property type="component" value="Unassembled WGS sequence"/>
</dbReference>
<dbReference type="OMA" id="NANPHEG"/>
<dbReference type="SUPFAM" id="SSF81383">
    <property type="entry name" value="F-box domain"/>
    <property type="match status" value="1"/>
</dbReference>
<dbReference type="Gene3D" id="1.10.1000.11">
    <property type="entry name" value="Arf Nucleotide-binding Site Opener,domain 2"/>
    <property type="match status" value="1"/>
</dbReference>
<dbReference type="SUPFAM" id="SSF48425">
    <property type="entry name" value="Sec7 domain"/>
    <property type="match status" value="1"/>
</dbReference>
<dbReference type="STRING" id="6669.E9FRI3"/>
<dbReference type="OrthoDB" id="430364at2759"/>
<keyword evidence="3" id="KW-1185">Reference proteome</keyword>
<dbReference type="PANTHER" id="PTHR10663:SF372">
    <property type="entry name" value="F-BOX ONLY PROTEIN 8"/>
    <property type="match status" value="1"/>
</dbReference>
<sequence length="281" mass="32192">MGQYNTRNKLEEGLKSTDPIRDLPLELSLAVLSHLDATDLCLAGCVWNDLAHDEMLWMGLCKNWGYHQSPKKIQSYRKLYLTLDEGCLTFCADAEKGMEYFFNNGLIKDDPKDIANFFHCTNKLSSQQMSHYLDKRGDVLDHLISLQNFKGESLPNALRTVLSRTLAGDNHGNYLHVLVDKFSRRFFECNPNLNLTPDTIYIVSFSLIILSVDLSSPHIKNKMSKREFIRNVRRAVGHRIDDDWCGHLYDDVYLSGHIASSRGRCKQYLPNRTPLNYVNAG</sequence>
<dbReference type="eggNOG" id="KOG0929">
    <property type="taxonomic scope" value="Eukaryota"/>
</dbReference>
<dbReference type="Pfam" id="PF01369">
    <property type="entry name" value="Sec7"/>
    <property type="match status" value="1"/>
</dbReference>
<dbReference type="Pfam" id="PF12937">
    <property type="entry name" value="F-box-like"/>
    <property type="match status" value="1"/>
</dbReference>
<accession>E9FRI3</accession>
<protein>
    <recommendedName>
        <fullName evidence="1">SEC7 domain-containing protein</fullName>
    </recommendedName>
</protein>
<evidence type="ECO:0000313" key="2">
    <source>
        <dbReference type="EMBL" id="EFX90171.1"/>
    </source>
</evidence>
<evidence type="ECO:0000313" key="3">
    <source>
        <dbReference type="Proteomes" id="UP000000305"/>
    </source>
</evidence>
<gene>
    <name evidence="2" type="ORF">DAPPUDRAFT_230130</name>
</gene>
<dbReference type="InterPro" id="IPR001810">
    <property type="entry name" value="F-box_dom"/>
</dbReference>
<dbReference type="PhylomeDB" id="E9FRI3"/>
<dbReference type="CDD" id="cd22088">
    <property type="entry name" value="F-box_FBXO8"/>
    <property type="match status" value="1"/>
</dbReference>
<dbReference type="GO" id="GO:0032012">
    <property type="term" value="P:regulation of ARF protein signal transduction"/>
    <property type="evidence" value="ECO:0007669"/>
    <property type="project" value="InterPro"/>
</dbReference>
<dbReference type="SMART" id="SM00222">
    <property type="entry name" value="Sec7"/>
    <property type="match status" value="1"/>
</dbReference>
<dbReference type="PANTHER" id="PTHR10663">
    <property type="entry name" value="GUANYL-NUCLEOTIDE EXCHANGE FACTOR"/>
    <property type="match status" value="1"/>
</dbReference>
<name>E9FRI3_DAPPU</name>
<dbReference type="HOGENOM" id="CLU_057531_0_0_1"/>
<evidence type="ECO:0000259" key="1">
    <source>
        <dbReference type="PROSITE" id="PS50190"/>
    </source>
</evidence>
<dbReference type="InterPro" id="IPR036047">
    <property type="entry name" value="F-box-like_dom_sf"/>
</dbReference>
<dbReference type="PROSITE" id="PS50190">
    <property type="entry name" value="SEC7"/>
    <property type="match status" value="1"/>
</dbReference>
<dbReference type="InterPro" id="IPR048003">
    <property type="entry name" value="FBXO8_F-box"/>
</dbReference>
<dbReference type="GO" id="GO:0005085">
    <property type="term" value="F:guanyl-nucleotide exchange factor activity"/>
    <property type="evidence" value="ECO:0000318"/>
    <property type="project" value="GO_Central"/>
</dbReference>
<reference evidence="2 3" key="1">
    <citation type="journal article" date="2011" name="Science">
        <title>The ecoresponsive genome of Daphnia pulex.</title>
        <authorList>
            <person name="Colbourne J.K."/>
            <person name="Pfrender M.E."/>
            <person name="Gilbert D."/>
            <person name="Thomas W.K."/>
            <person name="Tucker A."/>
            <person name="Oakley T.H."/>
            <person name="Tokishita S."/>
            <person name="Aerts A."/>
            <person name="Arnold G.J."/>
            <person name="Basu M.K."/>
            <person name="Bauer D.J."/>
            <person name="Caceres C.E."/>
            <person name="Carmel L."/>
            <person name="Casola C."/>
            <person name="Choi J.H."/>
            <person name="Detter J.C."/>
            <person name="Dong Q."/>
            <person name="Dusheyko S."/>
            <person name="Eads B.D."/>
            <person name="Frohlich T."/>
            <person name="Geiler-Samerotte K.A."/>
            <person name="Gerlach D."/>
            <person name="Hatcher P."/>
            <person name="Jogdeo S."/>
            <person name="Krijgsveld J."/>
            <person name="Kriventseva E.V."/>
            <person name="Kultz D."/>
            <person name="Laforsch C."/>
            <person name="Lindquist E."/>
            <person name="Lopez J."/>
            <person name="Manak J.R."/>
            <person name="Muller J."/>
            <person name="Pangilinan J."/>
            <person name="Patwardhan R.P."/>
            <person name="Pitluck S."/>
            <person name="Pritham E.J."/>
            <person name="Rechtsteiner A."/>
            <person name="Rho M."/>
            <person name="Rogozin I.B."/>
            <person name="Sakarya O."/>
            <person name="Salamov A."/>
            <person name="Schaack S."/>
            <person name="Shapiro H."/>
            <person name="Shiga Y."/>
            <person name="Skalitzky C."/>
            <person name="Smith Z."/>
            <person name="Souvorov A."/>
            <person name="Sung W."/>
            <person name="Tang Z."/>
            <person name="Tsuchiya D."/>
            <person name="Tu H."/>
            <person name="Vos H."/>
            <person name="Wang M."/>
            <person name="Wolf Y.I."/>
            <person name="Yamagata H."/>
            <person name="Yamada T."/>
            <person name="Ye Y."/>
            <person name="Shaw J.R."/>
            <person name="Andrews J."/>
            <person name="Crease T.J."/>
            <person name="Tang H."/>
            <person name="Lucas S.M."/>
            <person name="Robertson H.M."/>
            <person name="Bork P."/>
            <person name="Koonin E.V."/>
            <person name="Zdobnov E.M."/>
            <person name="Grigoriev I.V."/>
            <person name="Lynch M."/>
            <person name="Boore J.L."/>
        </authorList>
    </citation>
    <scope>NUCLEOTIDE SEQUENCE [LARGE SCALE GENOMIC DNA]</scope>
</reference>
<dbReference type="Gene3D" id="1.10.220.20">
    <property type="match status" value="1"/>
</dbReference>
<dbReference type="Gene3D" id="1.20.1280.50">
    <property type="match status" value="1"/>
</dbReference>
<dbReference type="EMBL" id="GL732523">
    <property type="protein sequence ID" value="EFX90171.1"/>
    <property type="molecule type" value="Genomic_DNA"/>
</dbReference>
<dbReference type="CDD" id="cd00171">
    <property type="entry name" value="Sec7"/>
    <property type="match status" value="1"/>
</dbReference>
<feature type="domain" description="SEC7" evidence="1">
    <location>
        <begin position="68"/>
        <end position="255"/>
    </location>
</feature>
<dbReference type="InParanoid" id="E9FRI3"/>
<organism evidence="2 3">
    <name type="scientific">Daphnia pulex</name>
    <name type="common">Water flea</name>
    <dbReference type="NCBI Taxonomy" id="6669"/>
    <lineage>
        <taxon>Eukaryota</taxon>
        <taxon>Metazoa</taxon>
        <taxon>Ecdysozoa</taxon>
        <taxon>Arthropoda</taxon>
        <taxon>Crustacea</taxon>
        <taxon>Branchiopoda</taxon>
        <taxon>Diplostraca</taxon>
        <taxon>Cladocera</taxon>
        <taxon>Anomopoda</taxon>
        <taxon>Daphniidae</taxon>
        <taxon>Daphnia</taxon>
    </lineage>
</organism>
<dbReference type="InterPro" id="IPR000904">
    <property type="entry name" value="Sec7_dom"/>
</dbReference>
<dbReference type="KEGG" id="dpx:DAPPUDRAFT_230130"/>
<dbReference type="InterPro" id="IPR023394">
    <property type="entry name" value="Sec7_C_sf"/>
</dbReference>
<dbReference type="InterPro" id="IPR035999">
    <property type="entry name" value="Sec7_dom_sf"/>
</dbReference>
<proteinExistence type="predicted"/>